<keyword evidence="1" id="KW-0175">Coiled coil</keyword>
<evidence type="ECO:0000313" key="4">
    <source>
        <dbReference type="Proteomes" id="UP000735302"/>
    </source>
</evidence>
<comment type="caution">
    <text evidence="3">The sequence shown here is derived from an EMBL/GenBank/DDBJ whole genome shotgun (WGS) entry which is preliminary data.</text>
</comment>
<dbReference type="GO" id="GO:0005615">
    <property type="term" value="C:extracellular space"/>
    <property type="evidence" value="ECO:0007669"/>
    <property type="project" value="TreeGrafter"/>
</dbReference>
<feature type="coiled-coil region" evidence="1">
    <location>
        <begin position="182"/>
        <end position="216"/>
    </location>
</feature>
<evidence type="ECO:0000259" key="2">
    <source>
        <dbReference type="PROSITE" id="PS51406"/>
    </source>
</evidence>
<dbReference type="InterPro" id="IPR036056">
    <property type="entry name" value="Fibrinogen-like_C"/>
</dbReference>
<feature type="domain" description="Fibrinogen C-terminal" evidence="2">
    <location>
        <begin position="257"/>
        <end position="467"/>
    </location>
</feature>
<dbReference type="InterPro" id="IPR050373">
    <property type="entry name" value="Fibrinogen_C-term_domain"/>
</dbReference>
<dbReference type="SMART" id="SM00186">
    <property type="entry name" value="FBG"/>
    <property type="match status" value="1"/>
</dbReference>
<evidence type="ECO:0000256" key="1">
    <source>
        <dbReference type="SAM" id="Coils"/>
    </source>
</evidence>
<reference evidence="3 4" key="1">
    <citation type="journal article" date="2021" name="Elife">
        <title>Chloroplast acquisition without the gene transfer in kleptoplastic sea slugs, Plakobranchus ocellatus.</title>
        <authorList>
            <person name="Maeda T."/>
            <person name="Takahashi S."/>
            <person name="Yoshida T."/>
            <person name="Shimamura S."/>
            <person name="Takaki Y."/>
            <person name="Nagai Y."/>
            <person name="Toyoda A."/>
            <person name="Suzuki Y."/>
            <person name="Arimoto A."/>
            <person name="Ishii H."/>
            <person name="Satoh N."/>
            <person name="Nishiyama T."/>
            <person name="Hasebe M."/>
            <person name="Maruyama T."/>
            <person name="Minagawa J."/>
            <person name="Obokata J."/>
            <person name="Shigenobu S."/>
        </authorList>
    </citation>
    <scope>NUCLEOTIDE SEQUENCE [LARGE SCALE GENOMIC DNA]</scope>
</reference>
<protein>
    <submittedName>
        <fullName evidence="3">Fibrinogen-related protein 3.1</fullName>
    </submittedName>
</protein>
<keyword evidence="4" id="KW-1185">Reference proteome</keyword>
<dbReference type="InterPro" id="IPR014716">
    <property type="entry name" value="Fibrinogen_a/b/g_C_1"/>
</dbReference>
<dbReference type="InterPro" id="IPR002181">
    <property type="entry name" value="Fibrinogen_a/b/g_C_dom"/>
</dbReference>
<dbReference type="PROSITE" id="PS51406">
    <property type="entry name" value="FIBRINOGEN_C_2"/>
    <property type="match status" value="1"/>
</dbReference>
<dbReference type="CDD" id="cd00087">
    <property type="entry name" value="FReD"/>
    <property type="match status" value="1"/>
</dbReference>
<sequence>MVRHHDKLDSEGACAEISCQYGRDGVNVTHLGMSKLKAIGQKGNTIAQLSADKTSIKSVSDDFEIQGLLSSAAGGKIEIRLLDLQDCDQGLFSCDVTFINEHGQEKNDMAVMGMGESQMSSADNDEVSCYGSDFAEKTIRLEKNFDYKIDRIEKMCLERDDHLTEKLMETESIVDRKLSSLGARLDNNYAKLQNLNDDLSDQMRQVQRNVNEEIASCGDHYESLHREITELVQDTPDEESTTVESKLSYELEVIRNLTKISIPRTCEPGMGNDVTKNYRPYVILPGEGTEGPILCDTHTDGGGWIVFQRRTNGDVDFYRGWTSYREGFGSVDGDFWMGNERIHKLTTQDAYEVRVDLRYQGKEAFAGYESFVMKSEAEGYKLRLGTYIGSAGNSIANNQAFSTFDRDNDASNENCAITFHGAWWYAACHSSNLNAQWGMGENKGPRWHPFSGVNAVTFSEMKIRRVPKAIIG</sequence>
<dbReference type="PANTHER" id="PTHR19143:SF458">
    <property type="entry name" value="FIBRINOGEN C-TERMINAL DOMAIN-CONTAINING PROTEIN-RELATED"/>
    <property type="match status" value="1"/>
</dbReference>
<name>A0AAV3Y7Y4_9GAST</name>
<accession>A0AAV3Y7Y4</accession>
<dbReference type="Proteomes" id="UP000735302">
    <property type="component" value="Unassembled WGS sequence"/>
</dbReference>
<dbReference type="Gene3D" id="3.90.215.10">
    <property type="entry name" value="Gamma Fibrinogen, chain A, domain 1"/>
    <property type="match status" value="1"/>
</dbReference>
<evidence type="ECO:0000313" key="3">
    <source>
        <dbReference type="EMBL" id="GFN78520.1"/>
    </source>
</evidence>
<proteinExistence type="predicted"/>
<organism evidence="3 4">
    <name type="scientific">Plakobranchus ocellatus</name>
    <dbReference type="NCBI Taxonomy" id="259542"/>
    <lineage>
        <taxon>Eukaryota</taxon>
        <taxon>Metazoa</taxon>
        <taxon>Spiralia</taxon>
        <taxon>Lophotrochozoa</taxon>
        <taxon>Mollusca</taxon>
        <taxon>Gastropoda</taxon>
        <taxon>Heterobranchia</taxon>
        <taxon>Euthyneura</taxon>
        <taxon>Panpulmonata</taxon>
        <taxon>Sacoglossa</taxon>
        <taxon>Placobranchoidea</taxon>
        <taxon>Plakobranchidae</taxon>
        <taxon>Plakobranchus</taxon>
    </lineage>
</organism>
<dbReference type="PANTHER" id="PTHR19143">
    <property type="entry name" value="FIBRINOGEN/TENASCIN/ANGIOPOEITIN"/>
    <property type="match status" value="1"/>
</dbReference>
<dbReference type="SUPFAM" id="SSF56496">
    <property type="entry name" value="Fibrinogen C-terminal domain-like"/>
    <property type="match status" value="1"/>
</dbReference>
<dbReference type="AlphaFoldDB" id="A0AAV3Y7Y4"/>
<dbReference type="Pfam" id="PF00147">
    <property type="entry name" value="Fibrinogen_C"/>
    <property type="match status" value="1"/>
</dbReference>
<dbReference type="EMBL" id="BLXT01000588">
    <property type="protein sequence ID" value="GFN78520.1"/>
    <property type="molecule type" value="Genomic_DNA"/>
</dbReference>
<gene>
    <name evidence="3" type="ORF">PoB_000502600</name>
</gene>